<dbReference type="SUPFAM" id="SSF88713">
    <property type="entry name" value="Glycoside hydrolase/deacetylase"/>
    <property type="match status" value="1"/>
</dbReference>
<dbReference type="PROSITE" id="PS51677">
    <property type="entry name" value="NODB"/>
    <property type="match status" value="1"/>
</dbReference>
<keyword evidence="5" id="KW-0119">Carbohydrate metabolism</keyword>
<protein>
    <submittedName>
        <fullName evidence="8">Glycoside hydrolase/deacetylase</fullName>
    </submittedName>
</protein>
<keyword evidence="4 8" id="KW-0378">Hydrolase</keyword>
<reference evidence="8 9" key="1">
    <citation type="submission" date="2016-08" db="EMBL/GenBank/DDBJ databases">
        <title>Genomes of anaerobic fungi encode conserved fungal cellulosomes for biomass hydrolysis.</title>
        <authorList>
            <consortium name="DOE Joint Genome Institute"/>
            <person name="Haitjema C.H."/>
            <person name="Gilmore S.P."/>
            <person name="Henske J.K."/>
            <person name="Solomon K.V."/>
            <person name="De Groot R."/>
            <person name="Kuo A."/>
            <person name="Mondo S.J."/>
            <person name="Salamov A.A."/>
            <person name="Labutti K."/>
            <person name="Zhao Z."/>
            <person name="Chiniquy J."/>
            <person name="Barry K."/>
            <person name="Brewer H.M."/>
            <person name="Purvine S.O."/>
            <person name="Wright A.T."/>
            <person name="Boxma B."/>
            <person name="Van Alen T."/>
            <person name="Hackstein J.H."/>
            <person name="Baker S.E."/>
            <person name="Grigoriev I.V."/>
            <person name="O'Malley M.A."/>
        </authorList>
    </citation>
    <scope>NUCLEOTIDE SEQUENCE [LARGE SCALE GENOMIC DNA]</scope>
    <source>
        <strain evidence="9">finn</strain>
    </source>
</reference>
<evidence type="ECO:0000313" key="9">
    <source>
        <dbReference type="Proteomes" id="UP000193719"/>
    </source>
</evidence>
<dbReference type="PANTHER" id="PTHR46471">
    <property type="entry name" value="CHITIN DEACETYLASE"/>
    <property type="match status" value="1"/>
</dbReference>
<dbReference type="GO" id="GO:0005975">
    <property type="term" value="P:carbohydrate metabolic process"/>
    <property type="evidence" value="ECO:0007669"/>
    <property type="project" value="InterPro"/>
</dbReference>
<feature type="region of interest" description="Disordered" evidence="6">
    <location>
        <begin position="240"/>
        <end position="370"/>
    </location>
</feature>
<comment type="caution">
    <text evidence="8">The sequence shown here is derived from an EMBL/GenBank/DDBJ whole genome shotgun (WGS) entry which is preliminary data.</text>
</comment>
<dbReference type="AlphaFoldDB" id="A0A1Y1VPA6"/>
<dbReference type="GO" id="GO:0046872">
    <property type="term" value="F:metal ion binding"/>
    <property type="evidence" value="ECO:0007669"/>
    <property type="project" value="UniProtKB-KW"/>
</dbReference>
<keyword evidence="9" id="KW-1185">Reference proteome</keyword>
<evidence type="ECO:0000256" key="4">
    <source>
        <dbReference type="ARBA" id="ARBA00022801"/>
    </source>
</evidence>
<comment type="cofactor">
    <cofactor evidence="1">
        <name>Co(2+)</name>
        <dbReference type="ChEBI" id="CHEBI:48828"/>
    </cofactor>
</comment>
<evidence type="ECO:0000313" key="8">
    <source>
        <dbReference type="EMBL" id="ORX60200.1"/>
    </source>
</evidence>
<dbReference type="STRING" id="1754191.A0A1Y1VPA6"/>
<evidence type="ECO:0000256" key="1">
    <source>
        <dbReference type="ARBA" id="ARBA00001941"/>
    </source>
</evidence>
<feature type="compositionally biased region" description="Basic and acidic residues" evidence="6">
    <location>
        <begin position="326"/>
        <end position="358"/>
    </location>
</feature>
<dbReference type="Gene3D" id="3.20.20.370">
    <property type="entry name" value="Glycoside hydrolase/deacetylase"/>
    <property type="match status" value="1"/>
</dbReference>
<dbReference type="PANTHER" id="PTHR46471:SF4">
    <property type="entry name" value="CHITIN DEACETYLASE"/>
    <property type="match status" value="1"/>
</dbReference>
<name>A0A1Y1VPA6_9FUNG</name>
<evidence type="ECO:0000256" key="5">
    <source>
        <dbReference type="ARBA" id="ARBA00023277"/>
    </source>
</evidence>
<evidence type="ECO:0000259" key="7">
    <source>
        <dbReference type="PROSITE" id="PS51677"/>
    </source>
</evidence>
<dbReference type="Proteomes" id="UP000193719">
    <property type="component" value="Unassembled WGS sequence"/>
</dbReference>
<proteinExistence type="predicted"/>
<dbReference type="OrthoDB" id="2158458at2759"/>
<sequence length="426" mass="48708">MKFINFIPLIATISNIVKAEIIYSCKEKKTIALTFDDGPYKYTKELVDYIVDQTDAKVTFFHVAEFHYPFAYETEEFQNAMKKAHDNGLQIASHTWGHNISSNTNEFKKSLTDMDDFIEKVTGDRPYYFRAPKGECDENCQNNLDKWNYRLIQWDTDTNDWDLESSGSAEKRVEDSIKFLKEEFAKEKDSYLILMHDSQDYTVHEIAPWIIEKSGMKEKGYRFVTVAECLGEKDHMYVSGQSYNKNEKTEETNSTSSSSKPNKDTNNNDKDNDKIEKNENIKNVINISNSSTIKNETTSANNNTNSNTDTSTNNNTNSKNDISVNNKDDVNGKDNESVNKVDNNNKDDVNSKDNENVNKVDNNNNNKDEISSNSNNIIKGNDTNIITNEKVLPNYEIDDGSYPISKPLNLIIFIILSLSITFTLLK</sequence>
<organism evidence="8 9">
    <name type="scientific">Piromyces finnis</name>
    <dbReference type="NCBI Taxonomy" id="1754191"/>
    <lineage>
        <taxon>Eukaryota</taxon>
        <taxon>Fungi</taxon>
        <taxon>Fungi incertae sedis</taxon>
        <taxon>Chytridiomycota</taxon>
        <taxon>Chytridiomycota incertae sedis</taxon>
        <taxon>Neocallimastigomycetes</taxon>
        <taxon>Neocallimastigales</taxon>
        <taxon>Neocallimastigaceae</taxon>
        <taxon>Piromyces</taxon>
    </lineage>
</organism>
<feature type="compositionally biased region" description="Low complexity" evidence="6">
    <location>
        <begin position="359"/>
        <end position="370"/>
    </location>
</feature>
<dbReference type="Pfam" id="PF01522">
    <property type="entry name" value="Polysacc_deac_1"/>
    <property type="match status" value="1"/>
</dbReference>
<feature type="compositionally biased region" description="Low complexity" evidence="6">
    <location>
        <begin position="281"/>
        <end position="325"/>
    </location>
</feature>
<dbReference type="InterPro" id="IPR011330">
    <property type="entry name" value="Glyco_hydro/deAcase_b/a-brl"/>
</dbReference>
<feature type="compositionally biased region" description="Basic and acidic residues" evidence="6">
    <location>
        <begin position="261"/>
        <end position="280"/>
    </location>
</feature>
<dbReference type="EMBL" id="MCFH01000002">
    <property type="protein sequence ID" value="ORX60200.1"/>
    <property type="molecule type" value="Genomic_DNA"/>
</dbReference>
<reference evidence="8 9" key="2">
    <citation type="submission" date="2016-08" db="EMBL/GenBank/DDBJ databases">
        <title>Pervasive Adenine N6-methylation of Active Genes in Fungi.</title>
        <authorList>
            <consortium name="DOE Joint Genome Institute"/>
            <person name="Mondo S.J."/>
            <person name="Dannebaum R.O."/>
            <person name="Kuo R.C."/>
            <person name="Labutti K."/>
            <person name="Haridas S."/>
            <person name="Kuo A."/>
            <person name="Salamov A."/>
            <person name="Ahrendt S.R."/>
            <person name="Lipzen A."/>
            <person name="Sullivan W."/>
            <person name="Andreopoulos W.B."/>
            <person name="Clum A."/>
            <person name="Lindquist E."/>
            <person name="Daum C."/>
            <person name="Ramamoorthy G.K."/>
            <person name="Gryganskyi A."/>
            <person name="Culley D."/>
            <person name="Magnuson J.K."/>
            <person name="James T.Y."/>
            <person name="O'Malley M.A."/>
            <person name="Stajich J.E."/>
            <person name="Spatafora J.W."/>
            <person name="Visel A."/>
            <person name="Grigoriev I.V."/>
        </authorList>
    </citation>
    <scope>NUCLEOTIDE SEQUENCE [LARGE SCALE GENOMIC DNA]</scope>
    <source>
        <strain evidence="9">finn</strain>
    </source>
</reference>
<evidence type="ECO:0000256" key="3">
    <source>
        <dbReference type="ARBA" id="ARBA00022729"/>
    </source>
</evidence>
<gene>
    <name evidence="8" type="ORF">BCR36DRAFT_342681</name>
</gene>
<dbReference type="GO" id="GO:0016810">
    <property type="term" value="F:hydrolase activity, acting on carbon-nitrogen (but not peptide) bonds"/>
    <property type="evidence" value="ECO:0007669"/>
    <property type="project" value="InterPro"/>
</dbReference>
<evidence type="ECO:0000256" key="6">
    <source>
        <dbReference type="SAM" id="MobiDB-lite"/>
    </source>
</evidence>
<evidence type="ECO:0000256" key="2">
    <source>
        <dbReference type="ARBA" id="ARBA00022723"/>
    </source>
</evidence>
<dbReference type="InterPro" id="IPR002509">
    <property type="entry name" value="NODB_dom"/>
</dbReference>
<accession>A0A1Y1VPA6</accession>
<keyword evidence="2" id="KW-0479">Metal-binding</keyword>
<feature type="domain" description="NodB homology" evidence="7">
    <location>
        <begin position="29"/>
        <end position="224"/>
    </location>
</feature>
<keyword evidence="3" id="KW-0732">Signal</keyword>